<dbReference type="GeneID" id="22921810"/>
<feature type="transmembrane region" description="Helical" evidence="1">
    <location>
        <begin position="370"/>
        <end position="392"/>
    </location>
</feature>
<dbReference type="RefSeq" id="YP_009116743.1">
    <property type="nucleotide sequence ID" value="NC_026242.1"/>
</dbReference>
<protein>
    <submittedName>
        <fullName evidence="2">PIF-5b</fullName>
    </submittedName>
</protein>
<keyword evidence="1" id="KW-0472">Membrane</keyword>
<keyword evidence="3" id="KW-1185">Reference proteome</keyword>
<proteinExistence type="predicted"/>
<gene>
    <name evidence="2" type="primary">pif-5b</name>
    <name evidence="2" type="ORF">TONV_096</name>
</gene>
<evidence type="ECO:0000313" key="2">
    <source>
        <dbReference type="EMBL" id="AJD20156.1"/>
    </source>
</evidence>
<dbReference type="OrthoDB" id="34840at10239"/>
<sequence>MSGRGLTSAIRRSLRSFENLTEAANYINDIKTVARQIDVPAVGSLFENLTYAIDNNRLTANGIKLHSVENLLRRGELIKFADTLNSTVVIRATDQVGFIRSLGNNLPDLKIREFDDNLVVARRTTPELDVNASSGIELYNKLTPSGRSSFERAMTTIKNTAKAGLAVGVFVSFSVLAANLYQTVVDATEAKKGCYLLRTLNNVTTSCKINNRSCLNLQSTTKSCTPQEIPDVLSYNIAIFLMYAVNVTNLASEIGILLSLGGPLANNNIQIVLNNADSVKTINTQYKDKIKEITDPCITTLEVEGGILPPCRACNPTANATSTEYVDTSVLADNITLQCVRDVSILSTLVDVATGMGVQIFDTLGGLFPYFRTIAIVVIIIIVLVIIASFVFKKKPNT</sequence>
<dbReference type="EMBL" id="KM610234">
    <property type="protein sequence ID" value="AJD20156.1"/>
    <property type="molecule type" value="Genomic_DNA"/>
</dbReference>
<evidence type="ECO:0000313" key="3">
    <source>
        <dbReference type="Proteomes" id="UP000201058"/>
    </source>
</evidence>
<reference evidence="2 3" key="1">
    <citation type="journal article" date="2015" name="J. Virol.">
        <title>The genome of the nucleopolyhedrosis-causing virus from Tipula oleracea sheds new light on the Nudiviridae family.</title>
        <authorList>
            <person name="Bezier A."/>
            <person name="Theze J."/>
            <person name="Gavory F."/>
            <person name="Gaillard J."/>
            <person name="Poulain J."/>
            <person name="Drezen J.M."/>
            <person name="Herniou E.A."/>
        </authorList>
    </citation>
    <scope>NUCLEOTIDE SEQUENCE [LARGE SCALE GENOMIC DNA]</scope>
    <source>
        <strain evidence="2">35</strain>
    </source>
</reference>
<dbReference type="KEGG" id="vg:22921810"/>
<keyword evidence="1" id="KW-1133">Transmembrane helix</keyword>
<evidence type="ECO:0000256" key="1">
    <source>
        <dbReference type="SAM" id="Phobius"/>
    </source>
</evidence>
<name>A0A0B4VGF1_9VIRU</name>
<accession>A0A0B4VGF1</accession>
<dbReference type="Proteomes" id="UP000201058">
    <property type="component" value="Segment"/>
</dbReference>
<organism evidence="2 3">
    <name type="scientific">Tipula oleracea nudivirus</name>
    <dbReference type="NCBI Taxonomy" id="1546257"/>
    <lineage>
        <taxon>Viruses</taxon>
        <taxon>Viruses incertae sedis</taxon>
        <taxon>Naldaviricetes</taxon>
        <taxon>Lefavirales</taxon>
        <taxon>Nudiviridae</taxon>
        <taxon>Deltanudivirus</taxon>
        <taxon>Deltanudivirus tipoleraceae</taxon>
    </lineage>
</organism>
<keyword evidence="1" id="KW-0812">Transmembrane</keyword>